<feature type="transmembrane region" description="Helical" evidence="4">
    <location>
        <begin position="12"/>
        <end position="30"/>
    </location>
</feature>
<dbReference type="Pfam" id="PF01553">
    <property type="entry name" value="Acyltransferase"/>
    <property type="match status" value="1"/>
</dbReference>
<dbReference type="RefSeq" id="WP_174511104.1">
    <property type="nucleotide sequence ID" value="NZ_CABFMQ020000002.1"/>
</dbReference>
<sequence>MTVIRSLLFNVLFYANITVLAFLGLPTLLMKRAAVQELARIWSRNSLWLLKWICGTTVEFRGLHNLPSGACIIAAKHHSALETFALTTQMGDFTFVLKRELMSIPFFGWYLKGAEQIGIERAKRGQALADLTRQVRQAIAEERQVFIFPEGTRKAVGAPPDYKAGVAHLCLSTGAICVPVALNSGLFWPRRGILRRPGRVVIEFLPPLAPDTDKQNFMRALQARIETATARLIDESIAADPSLRTVLPPQANSATG</sequence>
<reference evidence="6 7" key="1">
    <citation type="submission" date="2019-05" db="EMBL/GenBank/DDBJ databases">
        <authorList>
            <person name="Farhan Ul Haque M."/>
        </authorList>
    </citation>
    <scope>NUCLEOTIDE SEQUENCE [LARGE SCALE GENOMIC DNA]</scope>
    <source>
        <strain evidence="6">2</strain>
    </source>
</reference>
<keyword evidence="2 6" id="KW-0808">Transferase</keyword>
<evidence type="ECO:0000313" key="6">
    <source>
        <dbReference type="EMBL" id="VTZ48567.1"/>
    </source>
</evidence>
<dbReference type="SMART" id="SM00563">
    <property type="entry name" value="PlsC"/>
    <property type="match status" value="1"/>
</dbReference>
<dbReference type="AlphaFoldDB" id="A0A8B6M0J9"/>
<keyword evidence="4" id="KW-0472">Membrane</keyword>
<dbReference type="Proteomes" id="UP000485880">
    <property type="component" value="Unassembled WGS sequence"/>
</dbReference>
<organism evidence="6 7">
    <name type="scientific">Methylocella tundrae</name>
    <dbReference type="NCBI Taxonomy" id="227605"/>
    <lineage>
        <taxon>Bacteria</taxon>
        <taxon>Pseudomonadati</taxon>
        <taxon>Pseudomonadota</taxon>
        <taxon>Alphaproteobacteria</taxon>
        <taxon>Hyphomicrobiales</taxon>
        <taxon>Beijerinckiaceae</taxon>
        <taxon>Methylocella</taxon>
    </lineage>
</organism>
<dbReference type="CDD" id="cd07989">
    <property type="entry name" value="LPLAT_AGPAT-like"/>
    <property type="match status" value="1"/>
</dbReference>
<accession>A0A8B6M0J9</accession>
<evidence type="ECO:0000256" key="3">
    <source>
        <dbReference type="ARBA" id="ARBA00023315"/>
    </source>
</evidence>
<dbReference type="PANTHER" id="PTHR10434:SF40">
    <property type="entry name" value="1-ACYL-SN-GLYCEROL-3-PHOSPHATE ACYLTRANSFERASE"/>
    <property type="match status" value="1"/>
</dbReference>
<dbReference type="GO" id="GO:0006654">
    <property type="term" value="P:phosphatidic acid biosynthetic process"/>
    <property type="evidence" value="ECO:0007669"/>
    <property type="project" value="TreeGrafter"/>
</dbReference>
<dbReference type="PANTHER" id="PTHR10434">
    <property type="entry name" value="1-ACYL-SN-GLYCEROL-3-PHOSPHATE ACYLTRANSFERASE"/>
    <property type="match status" value="1"/>
</dbReference>
<evidence type="ECO:0000256" key="2">
    <source>
        <dbReference type="ARBA" id="ARBA00022679"/>
    </source>
</evidence>
<evidence type="ECO:0000259" key="5">
    <source>
        <dbReference type="SMART" id="SM00563"/>
    </source>
</evidence>
<keyword evidence="4" id="KW-1133">Transmembrane helix</keyword>
<evidence type="ECO:0000256" key="1">
    <source>
        <dbReference type="ARBA" id="ARBA00005189"/>
    </source>
</evidence>
<proteinExistence type="predicted"/>
<feature type="domain" description="Phospholipid/glycerol acyltransferase" evidence="5">
    <location>
        <begin position="71"/>
        <end position="185"/>
    </location>
</feature>
<keyword evidence="3 6" id="KW-0012">Acyltransferase</keyword>
<protein>
    <submittedName>
        <fullName evidence="6">Phospholipid/glycerol acyltransferase</fullName>
    </submittedName>
</protein>
<gene>
    <name evidence="6" type="ORF">MPC4_100010</name>
</gene>
<keyword evidence="4" id="KW-0812">Transmembrane</keyword>
<dbReference type="GO" id="GO:0003841">
    <property type="term" value="F:1-acylglycerol-3-phosphate O-acyltransferase activity"/>
    <property type="evidence" value="ECO:0007669"/>
    <property type="project" value="TreeGrafter"/>
</dbReference>
<evidence type="ECO:0000313" key="7">
    <source>
        <dbReference type="Proteomes" id="UP000485880"/>
    </source>
</evidence>
<dbReference type="InterPro" id="IPR002123">
    <property type="entry name" value="Plipid/glycerol_acylTrfase"/>
</dbReference>
<dbReference type="SUPFAM" id="SSF69593">
    <property type="entry name" value="Glycerol-3-phosphate (1)-acyltransferase"/>
    <property type="match status" value="1"/>
</dbReference>
<name>A0A8B6M0J9_METTU</name>
<comment type="pathway">
    <text evidence="1">Lipid metabolism.</text>
</comment>
<keyword evidence="7" id="KW-1185">Reference proteome</keyword>
<dbReference type="EMBL" id="CABFMQ020000002">
    <property type="protein sequence ID" value="VTZ48567.1"/>
    <property type="molecule type" value="Genomic_DNA"/>
</dbReference>
<comment type="caution">
    <text evidence="6">The sequence shown here is derived from an EMBL/GenBank/DDBJ whole genome shotgun (WGS) entry which is preliminary data.</text>
</comment>
<evidence type="ECO:0000256" key="4">
    <source>
        <dbReference type="SAM" id="Phobius"/>
    </source>
</evidence>